<keyword evidence="4" id="KW-1185">Reference proteome</keyword>
<dbReference type="Proteomes" id="UP000037460">
    <property type="component" value="Unassembled WGS sequence"/>
</dbReference>
<evidence type="ECO:0000313" key="4">
    <source>
        <dbReference type="Proteomes" id="UP000037460"/>
    </source>
</evidence>
<comment type="caution">
    <text evidence="3">The sequence shown here is derived from an EMBL/GenBank/DDBJ whole genome shotgun (WGS) entry which is preliminary data.</text>
</comment>
<accession>A0A0M0JH33</accession>
<evidence type="ECO:0000256" key="1">
    <source>
        <dbReference type="ARBA" id="ARBA00023157"/>
    </source>
</evidence>
<dbReference type="SUPFAM" id="SSF49785">
    <property type="entry name" value="Galactose-binding domain-like"/>
    <property type="match status" value="1"/>
</dbReference>
<name>A0A0M0JH33_9EUKA</name>
<dbReference type="PANTHER" id="PTHR46115">
    <property type="entry name" value="THIOREDOXIN-LIKE PROTEIN 1"/>
    <property type="match status" value="1"/>
</dbReference>
<sequence length="170" mass="18253">MPQCHCLNEASDHTLRHCLSAESREDSGAFLQSDADEELVITIKFMQAVKVSAIIVQAVLDDVDSAPTSINIYKNVPGGNLDFDDAKSTKPTQEVTLSKADVMAGAPQELRFVNFQDVQTLSIFVPGNHGGGDVTKIAKIAVLGELVQQQGLKRSAEQQASATKGDWLNG</sequence>
<dbReference type="InterPro" id="IPR010400">
    <property type="entry name" value="PITH_dom"/>
</dbReference>
<dbReference type="EMBL" id="JWZX01002948">
    <property type="protein sequence ID" value="KOO25642.1"/>
    <property type="molecule type" value="Genomic_DNA"/>
</dbReference>
<dbReference type="InterPro" id="IPR008979">
    <property type="entry name" value="Galactose-bd-like_sf"/>
</dbReference>
<dbReference type="Gene3D" id="2.60.120.470">
    <property type="entry name" value="PITH domain"/>
    <property type="match status" value="1"/>
</dbReference>
<organism evidence="3 4">
    <name type="scientific">Chrysochromulina tobinii</name>
    <dbReference type="NCBI Taxonomy" id="1460289"/>
    <lineage>
        <taxon>Eukaryota</taxon>
        <taxon>Haptista</taxon>
        <taxon>Haptophyta</taxon>
        <taxon>Prymnesiophyceae</taxon>
        <taxon>Prymnesiales</taxon>
        <taxon>Chrysochromulinaceae</taxon>
        <taxon>Chrysochromulina</taxon>
    </lineage>
</organism>
<evidence type="ECO:0000259" key="2">
    <source>
        <dbReference type="PROSITE" id="PS51532"/>
    </source>
</evidence>
<feature type="domain" description="PITH" evidence="2">
    <location>
        <begin position="1"/>
        <end position="162"/>
    </location>
</feature>
<dbReference type="GO" id="GO:0005737">
    <property type="term" value="C:cytoplasm"/>
    <property type="evidence" value="ECO:0007669"/>
    <property type="project" value="UniProtKB-ARBA"/>
</dbReference>
<gene>
    <name evidence="3" type="ORF">Ctob_003623</name>
</gene>
<dbReference type="AlphaFoldDB" id="A0A0M0JH33"/>
<dbReference type="InterPro" id="IPR037047">
    <property type="entry name" value="PITH_dom_sf"/>
</dbReference>
<dbReference type="PROSITE" id="PS51532">
    <property type="entry name" value="PITH"/>
    <property type="match status" value="1"/>
</dbReference>
<proteinExistence type="predicted"/>
<dbReference type="Pfam" id="PF06201">
    <property type="entry name" value="PITH"/>
    <property type="match status" value="1"/>
</dbReference>
<reference evidence="4" key="1">
    <citation type="journal article" date="2015" name="PLoS Genet.">
        <title>Genome Sequence and Transcriptome Analyses of Chrysochromulina tobin: Metabolic Tools for Enhanced Algal Fitness in the Prominent Order Prymnesiales (Haptophyceae).</title>
        <authorList>
            <person name="Hovde B.T."/>
            <person name="Deodato C.R."/>
            <person name="Hunsperger H.M."/>
            <person name="Ryken S.A."/>
            <person name="Yost W."/>
            <person name="Jha R.K."/>
            <person name="Patterson J."/>
            <person name="Monnat R.J. Jr."/>
            <person name="Barlow S.B."/>
            <person name="Starkenburg S.R."/>
            <person name="Cattolico R.A."/>
        </authorList>
    </citation>
    <scope>NUCLEOTIDE SEQUENCE</scope>
    <source>
        <strain evidence="4">CCMP291</strain>
    </source>
</reference>
<dbReference type="OrthoDB" id="2635at2759"/>
<protein>
    <submittedName>
        <fullName evidence="3">Thioredoxin-like protein 1-like protein</fullName>
    </submittedName>
</protein>
<evidence type="ECO:0000313" key="3">
    <source>
        <dbReference type="EMBL" id="KOO25642.1"/>
    </source>
</evidence>
<keyword evidence="1" id="KW-1015">Disulfide bond</keyword>